<organism evidence="4 5">
    <name type="scientific">Penicillium concentricum</name>
    <dbReference type="NCBI Taxonomy" id="293559"/>
    <lineage>
        <taxon>Eukaryota</taxon>
        <taxon>Fungi</taxon>
        <taxon>Dikarya</taxon>
        <taxon>Ascomycota</taxon>
        <taxon>Pezizomycotina</taxon>
        <taxon>Eurotiomycetes</taxon>
        <taxon>Eurotiomycetidae</taxon>
        <taxon>Eurotiales</taxon>
        <taxon>Aspergillaceae</taxon>
        <taxon>Penicillium</taxon>
    </lineage>
</organism>
<feature type="compositionally biased region" description="Pro residues" evidence="1">
    <location>
        <begin position="313"/>
        <end position="330"/>
    </location>
</feature>
<name>A0A9W9UTG4_9EURO</name>
<dbReference type="PANTHER" id="PTHR43751">
    <property type="entry name" value="SULFATASE"/>
    <property type="match status" value="1"/>
</dbReference>
<evidence type="ECO:0000259" key="3">
    <source>
        <dbReference type="Pfam" id="PF00884"/>
    </source>
</evidence>
<accession>A0A9W9UTG4</accession>
<dbReference type="Gene3D" id="3.40.720.10">
    <property type="entry name" value="Alkaline Phosphatase, subunit A"/>
    <property type="match status" value="1"/>
</dbReference>
<feature type="compositionally biased region" description="Low complexity" evidence="1">
    <location>
        <begin position="331"/>
        <end position="347"/>
    </location>
</feature>
<dbReference type="GeneID" id="81468403"/>
<gene>
    <name evidence="4" type="ORF">N7517_011497</name>
</gene>
<keyword evidence="2" id="KW-0812">Transmembrane</keyword>
<dbReference type="InterPro" id="IPR017850">
    <property type="entry name" value="Alkaline_phosphatase_core_sf"/>
</dbReference>
<comment type="caution">
    <text evidence="4">The sequence shown here is derived from an EMBL/GenBank/DDBJ whole genome shotgun (WGS) entry which is preliminary data.</text>
</comment>
<dbReference type="OrthoDB" id="103349at2759"/>
<feature type="domain" description="Sulfatase N-terminal" evidence="3">
    <location>
        <begin position="502"/>
        <end position="781"/>
    </location>
</feature>
<feature type="transmembrane region" description="Helical" evidence="2">
    <location>
        <begin position="105"/>
        <end position="129"/>
    </location>
</feature>
<feature type="transmembrane region" description="Helical" evidence="2">
    <location>
        <begin position="43"/>
        <end position="66"/>
    </location>
</feature>
<evidence type="ECO:0000313" key="4">
    <source>
        <dbReference type="EMBL" id="KAJ5356888.1"/>
    </source>
</evidence>
<sequence length="922" mass="104654">MKSSLNQDVSFRRRLEDSALFVLNVARTPQLYLDLYLDRVRTYFFSVIFISLILSKCFHISVHLTALEVPSLFPWGPTFFLVDILLILVACCLTRSFESRILRNVAAVVALFSSLILSTMASANISYYVHTGAEIPWRNSETSEDTPSAVQTMLSAFIVAFVVDALIMIGAYFATPYLFEATESFLGIWVSFLFAPLRRYLRRRKTPLDPETYQQIEIEDYDENNNDSDSVSQLETPQGPPEEKKKRSLLKRIIVLACGLIIILLSFVRPHNTDFSYLSESLPLAPFSNLEYSPAHERPTSADEGAAPETAPQTPPQTPPQAPPQSPPKSAPTSAPSTASSGAPSSATSLPADFSWLEDRTALDSFPTFDWLPAYNSSDGLPEWSPFRVNKHKKDDYVYEHYNPLKDPLHFPNLQNDILEPMREVLHNGSVKIKHVILVKLESTRQDVWPFRNSSYIMNHIHDSYPNGIPNDVQERLTKLTPTAERLTGFETGFSEDKPKPYGGFSARNAYTSGTYTLKSLTATLCGVNPMAVEANLEYLHDIYQPCLPHIMDALNAQPKTTSETSTNQTDEWASWPWYTAWMQTHSDAWDKHFLLSPHLGFQNVMAKRTIDADGLKYIPNESKEEEEHGHEDKLMKNYLRDVIEDSKKNNTRLFLSTLTHQTHTPYYMPGKYKEMMGDVSNERNERLNRYLNTIHYQDEWIADLLKLLEDTGIADETLLVMTGDHALSLPNDGGVTAWHSPHVGNFHVPLYFAHPKLPQIDLGNAAILSTQILPTILDLLLETKSIDEQGAKIIGDLLPMYEGQSMIRQLIPEKDGKKEWQFSTMNPGGTWFTVRSASHSYRLVVPLKSDGKWRFTDVGSDPFELNPVENHQLMFLSDVVRKNNGPEAVEWLTEAAHAAHWWVKDNHRRWKFDPKNPNNDA</sequence>
<dbReference type="SUPFAM" id="SSF53649">
    <property type="entry name" value="Alkaline phosphatase-like"/>
    <property type="match status" value="1"/>
</dbReference>
<feature type="transmembrane region" description="Helical" evidence="2">
    <location>
        <begin position="149"/>
        <end position="174"/>
    </location>
</feature>
<dbReference type="PANTHER" id="PTHR43751:SF3">
    <property type="entry name" value="SULFATASE N-TERMINAL DOMAIN-CONTAINING PROTEIN"/>
    <property type="match status" value="1"/>
</dbReference>
<proteinExistence type="predicted"/>
<keyword evidence="2" id="KW-0472">Membrane</keyword>
<keyword evidence="2" id="KW-1133">Transmembrane helix</keyword>
<dbReference type="EMBL" id="JAPZBT010000006">
    <property type="protein sequence ID" value="KAJ5356888.1"/>
    <property type="molecule type" value="Genomic_DNA"/>
</dbReference>
<evidence type="ECO:0000256" key="2">
    <source>
        <dbReference type="SAM" id="Phobius"/>
    </source>
</evidence>
<dbReference type="Proteomes" id="UP001147752">
    <property type="component" value="Unassembled WGS sequence"/>
</dbReference>
<protein>
    <submittedName>
        <fullName evidence="4">Alkaline phosphatase-like alpha/beta/alpha</fullName>
    </submittedName>
</protein>
<evidence type="ECO:0000256" key="1">
    <source>
        <dbReference type="SAM" id="MobiDB-lite"/>
    </source>
</evidence>
<feature type="region of interest" description="Disordered" evidence="1">
    <location>
        <begin position="293"/>
        <end position="347"/>
    </location>
</feature>
<dbReference type="InterPro" id="IPR052701">
    <property type="entry name" value="GAG_Ulvan_Degrading_Sulfatases"/>
</dbReference>
<reference evidence="4" key="2">
    <citation type="journal article" date="2023" name="IMA Fungus">
        <title>Comparative genomic study of the Penicillium genus elucidates a diverse pangenome and 15 lateral gene transfer events.</title>
        <authorList>
            <person name="Petersen C."/>
            <person name="Sorensen T."/>
            <person name="Nielsen M.R."/>
            <person name="Sondergaard T.E."/>
            <person name="Sorensen J.L."/>
            <person name="Fitzpatrick D.A."/>
            <person name="Frisvad J.C."/>
            <person name="Nielsen K.L."/>
        </authorList>
    </citation>
    <scope>NUCLEOTIDE SEQUENCE</scope>
    <source>
        <strain evidence="4">IBT 3081</strain>
    </source>
</reference>
<evidence type="ECO:0000313" key="5">
    <source>
        <dbReference type="Proteomes" id="UP001147752"/>
    </source>
</evidence>
<dbReference type="AlphaFoldDB" id="A0A9W9UTG4"/>
<reference evidence="4" key="1">
    <citation type="submission" date="2022-12" db="EMBL/GenBank/DDBJ databases">
        <authorList>
            <person name="Petersen C."/>
        </authorList>
    </citation>
    <scope>NUCLEOTIDE SEQUENCE</scope>
    <source>
        <strain evidence="4">IBT 3081</strain>
    </source>
</reference>
<feature type="transmembrane region" description="Helical" evidence="2">
    <location>
        <begin position="72"/>
        <end position="93"/>
    </location>
</feature>
<dbReference type="InterPro" id="IPR000917">
    <property type="entry name" value="Sulfatase_N"/>
</dbReference>
<feature type="region of interest" description="Disordered" evidence="1">
    <location>
        <begin position="219"/>
        <end position="245"/>
    </location>
</feature>
<dbReference type="Pfam" id="PF00884">
    <property type="entry name" value="Sulfatase"/>
    <property type="match status" value="1"/>
</dbReference>
<feature type="transmembrane region" description="Helical" evidence="2">
    <location>
        <begin position="249"/>
        <end position="268"/>
    </location>
</feature>
<keyword evidence="5" id="KW-1185">Reference proteome</keyword>
<dbReference type="RefSeq" id="XP_056575035.1">
    <property type="nucleotide sequence ID" value="XM_056729220.1"/>
</dbReference>